<keyword evidence="2" id="KW-1185">Reference proteome</keyword>
<dbReference type="Pfam" id="PF05930">
    <property type="entry name" value="Phage_AlpA"/>
    <property type="match status" value="1"/>
</dbReference>
<reference evidence="1 2" key="1">
    <citation type="submission" date="2018-11" db="EMBL/GenBank/DDBJ databases">
        <title>The draft genome sequence of Amphritea balenae JAMM 1525T.</title>
        <authorList>
            <person name="Fang Z."/>
            <person name="Zhang Y."/>
            <person name="Han X."/>
        </authorList>
    </citation>
    <scope>NUCLEOTIDE SEQUENCE [LARGE SCALE GENOMIC DNA]</scope>
    <source>
        <strain evidence="1 2">JAMM 1525</strain>
    </source>
</reference>
<protein>
    <submittedName>
        <fullName evidence="1">AlpA family phage regulatory protein</fullName>
    </submittedName>
</protein>
<dbReference type="RefSeq" id="WP_124924401.1">
    <property type="nucleotide sequence ID" value="NZ_BMOH01000001.1"/>
</dbReference>
<gene>
    <name evidence="1" type="ORF">EHS89_01845</name>
</gene>
<evidence type="ECO:0000313" key="1">
    <source>
        <dbReference type="EMBL" id="RRD01328.1"/>
    </source>
</evidence>
<dbReference type="EMBL" id="RQXV01000001">
    <property type="protein sequence ID" value="RRD01328.1"/>
    <property type="molecule type" value="Genomic_DNA"/>
</dbReference>
<proteinExistence type="predicted"/>
<comment type="caution">
    <text evidence="1">The sequence shown here is derived from an EMBL/GenBank/DDBJ whole genome shotgun (WGS) entry which is preliminary data.</text>
</comment>
<dbReference type="AlphaFoldDB" id="A0A3P1SWB4"/>
<dbReference type="InterPro" id="IPR010260">
    <property type="entry name" value="AlpA"/>
</dbReference>
<sequence>MQDSNNYPQPLLKGAYHAPPITLPEVGFVRLPQILQVFPVCKSTWWDGVKKGVFPQPVKLSAGVTAWRVEEIRQLITDLSEGA</sequence>
<dbReference type="Proteomes" id="UP000267535">
    <property type="component" value="Unassembled WGS sequence"/>
</dbReference>
<dbReference type="OrthoDB" id="5297660at2"/>
<accession>A0A3P1SWB4</accession>
<name>A0A3P1SWB4_9GAMM</name>
<evidence type="ECO:0000313" key="2">
    <source>
        <dbReference type="Proteomes" id="UP000267535"/>
    </source>
</evidence>
<organism evidence="1 2">
    <name type="scientific">Amphritea balenae</name>
    <dbReference type="NCBI Taxonomy" id="452629"/>
    <lineage>
        <taxon>Bacteria</taxon>
        <taxon>Pseudomonadati</taxon>
        <taxon>Pseudomonadota</taxon>
        <taxon>Gammaproteobacteria</taxon>
        <taxon>Oceanospirillales</taxon>
        <taxon>Oceanospirillaceae</taxon>
        <taxon>Amphritea</taxon>
    </lineage>
</organism>